<gene>
    <name evidence="2" type="ORF">K7X08_029084</name>
</gene>
<dbReference type="Proteomes" id="UP001152561">
    <property type="component" value="Unassembled WGS sequence"/>
</dbReference>
<organism evidence="2 3">
    <name type="scientific">Anisodus acutangulus</name>
    <dbReference type="NCBI Taxonomy" id="402998"/>
    <lineage>
        <taxon>Eukaryota</taxon>
        <taxon>Viridiplantae</taxon>
        <taxon>Streptophyta</taxon>
        <taxon>Embryophyta</taxon>
        <taxon>Tracheophyta</taxon>
        <taxon>Spermatophyta</taxon>
        <taxon>Magnoliopsida</taxon>
        <taxon>eudicotyledons</taxon>
        <taxon>Gunneridae</taxon>
        <taxon>Pentapetalae</taxon>
        <taxon>asterids</taxon>
        <taxon>lamiids</taxon>
        <taxon>Solanales</taxon>
        <taxon>Solanaceae</taxon>
        <taxon>Solanoideae</taxon>
        <taxon>Hyoscyameae</taxon>
        <taxon>Anisodus</taxon>
    </lineage>
</organism>
<protein>
    <submittedName>
        <fullName evidence="2">Uncharacterized protein</fullName>
    </submittedName>
</protein>
<evidence type="ECO:0000256" key="1">
    <source>
        <dbReference type="SAM" id="MobiDB-lite"/>
    </source>
</evidence>
<feature type="region of interest" description="Disordered" evidence="1">
    <location>
        <begin position="80"/>
        <end position="99"/>
    </location>
</feature>
<feature type="compositionally biased region" description="Polar residues" evidence="1">
    <location>
        <begin position="89"/>
        <end position="99"/>
    </location>
</feature>
<evidence type="ECO:0000313" key="3">
    <source>
        <dbReference type="Proteomes" id="UP001152561"/>
    </source>
</evidence>
<proteinExistence type="predicted"/>
<name>A0A9Q1QTF8_9SOLA</name>
<dbReference type="EMBL" id="JAJAGQ010000024">
    <property type="protein sequence ID" value="KAJ8526607.1"/>
    <property type="molecule type" value="Genomic_DNA"/>
</dbReference>
<accession>A0A9Q1QTF8</accession>
<evidence type="ECO:0000313" key="2">
    <source>
        <dbReference type="EMBL" id="KAJ8526607.1"/>
    </source>
</evidence>
<dbReference type="AlphaFoldDB" id="A0A9Q1QTF8"/>
<comment type="caution">
    <text evidence="2">The sequence shown here is derived from an EMBL/GenBank/DDBJ whole genome shotgun (WGS) entry which is preliminary data.</text>
</comment>
<reference evidence="3" key="1">
    <citation type="journal article" date="2023" name="Proc. Natl. Acad. Sci. U.S.A.">
        <title>Genomic and structural basis for evolution of tropane alkaloid biosynthesis.</title>
        <authorList>
            <person name="Wanga Y.-J."/>
            <person name="Taina T."/>
            <person name="Yua J.-Y."/>
            <person name="Lia J."/>
            <person name="Xua B."/>
            <person name="Chenc J."/>
            <person name="D'Auriad J.C."/>
            <person name="Huanga J.-P."/>
            <person name="Huanga S.-X."/>
        </authorList>
    </citation>
    <scope>NUCLEOTIDE SEQUENCE [LARGE SCALE GENOMIC DNA]</scope>
    <source>
        <strain evidence="3">cv. KIB-2019</strain>
    </source>
</reference>
<sequence>MDLQSETITASVIQGVLSEAEQHPNDTLVADTQAFIETPSVVVVEPLLDAERGVPEEVGADEVVVVGAAEDEKEIAATQDDQAVIDSANPETSITDDVA</sequence>
<keyword evidence="3" id="KW-1185">Reference proteome</keyword>